<evidence type="ECO:0000256" key="1">
    <source>
        <dbReference type="ARBA" id="ARBA00004571"/>
    </source>
</evidence>
<proteinExistence type="inferred from homology"/>
<dbReference type="InterPro" id="IPR000531">
    <property type="entry name" value="Beta-barrel_TonB"/>
</dbReference>
<dbReference type="FunFam" id="2.170.130.10:FF:000010">
    <property type="entry name" value="Ferripyoverdine receptor"/>
    <property type="match status" value="1"/>
</dbReference>
<dbReference type="Pfam" id="PF07715">
    <property type="entry name" value="Plug"/>
    <property type="match status" value="1"/>
</dbReference>
<evidence type="ECO:0000256" key="7">
    <source>
        <dbReference type="ARBA" id="ARBA00022729"/>
    </source>
</evidence>
<evidence type="ECO:0000256" key="11">
    <source>
        <dbReference type="ARBA" id="ARBA00023136"/>
    </source>
</evidence>
<keyword evidence="7 16" id="KW-0732">Signal</keyword>
<keyword evidence="11 14" id="KW-0472">Membrane</keyword>
<protein>
    <submittedName>
        <fullName evidence="19">Ferric alcaligin siderophore receptor</fullName>
    </submittedName>
</protein>
<dbReference type="Pfam" id="PF00593">
    <property type="entry name" value="TonB_dep_Rec_b-barrel"/>
    <property type="match status" value="1"/>
</dbReference>
<feature type="chain" id="PRO_5012615013" evidence="16">
    <location>
        <begin position="37"/>
        <end position="754"/>
    </location>
</feature>
<dbReference type="GO" id="GO:0015891">
    <property type="term" value="P:siderophore transport"/>
    <property type="evidence" value="ECO:0007669"/>
    <property type="project" value="InterPro"/>
</dbReference>
<keyword evidence="8" id="KW-0408">Iron</keyword>
<keyword evidence="4 14" id="KW-1134">Transmembrane beta strand</keyword>
<evidence type="ECO:0000256" key="14">
    <source>
        <dbReference type="PROSITE-ProRule" id="PRU01360"/>
    </source>
</evidence>
<dbReference type="AlphaFoldDB" id="A0A1Q5TN95"/>
<dbReference type="PANTHER" id="PTHR32552:SF74">
    <property type="entry name" value="HYDROXAMATE SIDEROPHORE RECEPTOR FHUE"/>
    <property type="match status" value="1"/>
</dbReference>
<dbReference type="Gene3D" id="2.170.130.10">
    <property type="entry name" value="TonB-dependent receptor, plug domain"/>
    <property type="match status" value="1"/>
</dbReference>
<evidence type="ECO:0000256" key="15">
    <source>
        <dbReference type="RuleBase" id="RU003357"/>
    </source>
</evidence>
<feature type="signal peptide" evidence="16">
    <location>
        <begin position="1"/>
        <end position="36"/>
    </location>
</feature>
<gene>
    <name evidence="19" type="ORF">Xentx_03360</name>
</gene>
<evidence type="ECO:0000256" key="2">
    <source>
        <dbReference type="ARBA" id="ARBA00009810"/>
    </source>
</evidence>
<dbReference type="Gene3D" id="2.40.170.20">
    <property type="entry name" value="TonB-dependent receptor, beta-barrel domain"/>
    <property type="match status" value="1"/>
</dbReference>
<dbReference type="OrthoDB" id="8663017at2"/>
<dbReference type="PANTHER" id="PTHR32552">
    <property type="entry name" value="FERRICHROME IRON RECEPTOR-RELATED"/>
    <property type="match status" value="1"/>
</dbReference>
<keyword evidence="10 15" id="KW-0798">TonB box</keyword>
<evidence type="ECO:0000256" key="16">
    <source>
        <dbReference type="SAM" id="SignalP"/>
    </source>
</evidence>
<evidence type="ECO:0000313" key="20">
    <source>
        <dbReference type="Proteomes" id="UP000186277"/>
    </source>
</evidence>
<organism evidence="19 20">
    <name type="scientific">Xenorhabdus thuongxuanensis</name>
    <dbReference type="NCBI Taxonomy" id="1873484"/>
    <lineage>
        <taxon>Bacteria</taxon>
        <taxon>Pseudomonadati</taxon>
        <taxon>Pseudomonadota</taxon>
        <taxon>Gammaproteobacteria</taxon>
        <taxon>Enterobacterales</taxon>
        <taxon>Morganellaceae</taxon>
        <taxon>Xenorhabdus</taxon>
    </lineage>
</organism>
<feature type="domain" description="TonB-dependent receptor plug" evidence="18">
    <location>
        <begin position="80"/>
        <end position="180"/>
    </location>
</feature>
<sequence>MNRTTNPILQQKHLTKRTVLSLMIPLILAGNNMAMAEGQGKEDKIIVTAAPVAVYEGVTEDTGMYNTSSMVTSTGLNLSARETPQSVSVMTKQRMVDENLNSVKSAIDSITGMTVHQADSDRFTFSSRGMTVRNMLRDGVPTFYDIRFNYGDNLLDTAIIDRLEVVRGAAGLMVGPGTPSAAVNVIRKRPTSDFRGEATLGGGSWDKWRTGLDLSGPLSENGTVRGRFVTAYERSNSFIDRDKHEKYPFYGILEADLTENTLLTIGTDYQINHTRGGMSGGLPIYFKDGSKTNYKRSDSFAPDWAFSKVRSFSAFTSLQHTFDNGWSVKGTFTYDNNTLDQKVLWATGFPDRATNEGMYPGNMTLIDGSRRQRNFDLQVNGNYGFLGRTHHASFGLNYQKQNFQNDYYNAACMLEDNSNQIDQKATGKRNNCNYLGDFTRSSWGYAEPTWSQQRTTGSNGYIEQTAGYAVTQLSLADPVTLILGGRVTSWKTRGDNFGTPQNGSYSDQFVPYGGLVYNITPDFSVYGSYTKIFDPESRINRNNQLLKPVSGENYELGLKGVALDNSIDYSLALFEIRQNNYTVNDNSGKPRASEIPKNAKVYYAINGVKTRGFEAEVSGQITDDWRIYAGYTQFRATMPGGKRVNMEDPNRLFKLFTTYTLPGVMNDLTLGGGVNWQDKTRLDLTGPDGKVRQDGQGSFATVNLMGRYQFTPDLSLTVNLNNLFDKKYYTSFGSYTQYYYGASRNVEATLRYKF</sequence>
<comment type="subcellular location">
    <subcellularLocation>
        <location evidence="1 14">Cell outer membrane</location>
        <topology evidence="1 14">Multi-pass membrane protein</topology>
    </subcellularLocation>
</comment>
<dbReference type="CDD" id="cd01347">
    <property type="entry name" value="ligand_gated_channel"/>
    <property type="match status" value="1"/>
</dbReference>
<evidence type="ECO:0000259" key="17">
    <source>
        <dbReference type="Pfam" id="PF00593"/>
    </source>
</evidence>
<dbReference type="Proteomes" id="UP000186277">
    <property type="component" value="Unassembled WGS sequence"/>
</dbReference>
<feature type="domain" description="TonB-dependent receptor-like beta-barrel" evidence="17">
    <location>
        <begin position="256"/>
        <end position="723"/>
    </location>
</feature>
<name>A0A1Q5TN95_9GAMM</name>
<dbReference type="GO" id="GO:0009279">
    <property type="term" value="C:cell outer membrane"/>
    <property type="evidence" value="ECO:0007669"/>
    <property type="project" value="UniProtKB-SubCell"/>
</dbReference>
<dbReference type="EMBL" id="MKGR01000039">
    <property type="protein sequence ID" value="OKP01698.1"/>
    <property type="molecule type" value="Genomic_DNA"/>
</dbReference>
<dbReference type="RefSeq" id="WP_074021627.1">
    <property type="nucleotide sequence ID" value="NZ_CAWMWP010000064.1"/>
</dbReference>
<dbReference type="PROSITE" id="PS52016">
    <property type="entry name" value="TONB_DEPENDENT_REC_3"/>
    <property type="match status" value="1"/>
</dbReference>
<evidence type="ECO:0000256" key="4">
    <source>
        <dbReference type="ARBA" id="ARBA00022452"/>
    </source>
</evidence>
<reference evidence="19 20" key="1">
    <citation type="submission" date="2016-09" db="EMBL/GenBank/DDBJ databases">
        <title>Xenorhabdus thuongxuanensis sp. nov. and Xenorhabdus eapokensis sp. nov., isolated from Steinernema species.</title>
        <authorList>
            <person name="Kaempfer P."/>
            <person name="Tobias N.J."/>
            <person name="Phan Ke L."/>
            <person name="Bode H.B."/>
            <person name="Glaeser S.P."/>
        </authorList>
    </citation>
    <scope>NUCLEOTIDE SEQUENCE [LARGE SCALE GENOMIC DNA]</scope>
    <source>
        <strain evidence="19 20">30TX1</strain>
    </source>
</reference>
<keyword evidence="13 14" id="KW-0998">Cell outer membrane</keyword>
<comment type="similarity">
    <text evidence="2 14 15">Belongs to the TonB-dependent receptor family.</text>
</comment>
<dbReference type="InterPro" id="IPR037066">
    <property type="entry name" value="Plug_dom_sf"/>
</dbReference>
<keyword evidence="12 19" id="KW-0675">Receptor</keyword>
<evidence type="ECO:0000256" key="8">
    <source>
        <dbReference type="ARBA" id="ARBA00023004"/>
    </source>
</evidence>
<evidence type="ECO:0000256" key="5">
    <source>
        <dbReference type="ARBA" id="ARBA00022496"/>
    </source>
</evidence>
<comment type="caution">
    <text evidence="19">The sequence shown here is derived from an EMBL/GenBank/DDBJ whole genome shotgun (WGS) entry which is preliminary data.</text>
</comment>
<evidence type="ECO:0000256" key="12">
    <source>
        <dbReference type="ARBA" id="ARBA00023170"/>
    </source>
</evidence>
<dbReference type="NCBIfam" id="TIGR01783">
    <property type="entry name" value="TonB-siderophor"/>
    <property type="match status" value="1"/>
</dbReference>
<dbReference type="InterPro" id="IPR012910">
    <property type="entry name" value="Plug_dom"/>
</dbReference>
<evidence type="ECO:0000259" key="18">
    <source>
        <dbReference type="Pfam" id="PF07715"/>
    </source>
</evidence>
<evidence type="ECO:0000256" key="9">
    <source>
        <dbReference type="ARBA" id="ARBA00023065"/>
    </source>
</evidence>
<dbReference type="SUPFAM" id="SSF56935">
    <property type="entry name" value="Porins"/>
    <property type="match status" value="1"/>
</dbReference>
<dbReference type="GO" id="GO:0038023">
    <property type="term" value="F:signaling receptor activity"/>
    <property type="evidence" value="ECO:0007669"/>
    <property type="project" value="InterPro"/>
</dbReference>
<dbReference type="InterPro" id="IPR036942">
    <property type="entry name" value="Beta-barrel_TonB_sf"/>
</dbReference>
<keyword evidence="6 14" id="KW-0812">Transmembrane</keyword>
<dbReference type="InterPro" id="IPR039426">
    <property type="entry name" value="TonB-dep_rcpt-like"/>
</dbReference>
<evidence type="ECO:0000256" key="13">
    <source>
        <dbReference type="ARBA" id="ARBA00023237"/>
    </source>
</evidence>
<keyword evidence="9" id="KW-0406">Ion transport</keyword>
<dbReference type="GO" id="GO:0015344">
    <property type="term" value="F:siderophore uptake transmembrane transporter activity"/>
    <property type="evidence" value="ECO:0007669"/>
    <property type="project" value="TreeGrafter"/>
</dbReference>
<evidence type="ECO:0000256" key="6">
    <source>
        <dbReference type="ARBA" id="ARBA00022692"/>
    </source>
</evidence>
<keyword evidence="5" id="KW-0410">Iron transport</keyword>
<evidence type="ECO:0000256" key="3">
    <source>
        <dbReference type="ARBA" id="ARBA00022448"/>
    </source>
</evidence>
<keyword evidence="20" id="KW-1185">Reference proteome</keyword>
<evidence type="ECO:0000256" key="10">
    <source>
        <dbReference type="ARBA" id="ARBA00023077"/>
    </source>
</evidence>
<keyword evidence="3 14" id="KW-0813">Transport</keyword>
<evidence type="ECO:0000313" key="19">
    <source>
        <dbReference type="EMBL" id="OKP01698.1"/>
    </source>
</evidence>
<dbReference type="InterPro" id="IPR010105">
    <property type="entry name" value="TonB_sidphr_rcpt"/>
</dbReference>
<accession>A0A1Q5TN95</accession>